<dbReference type="InterPro" id="IPR002159">
    <property type="entry name" value="CD36_fam"/>
</dbReference>
<dbReference type="Proteomes" id="UP001620645">
    <property type="component" value="Unassembled WGS sequence"/>
</dbReference>
<feature type="transmembrane region" description="Helical" evidence="7">
    <location>
        <begin position="494"/>
        <end position="519"/>
    </location>
</feature>
<feature type="transmembrane region" description="Helical" evidence="7">
    <location>
        <begin position="12"/>
        <end position="33"/>
    </location>
</feature>
<dbReference type="PRINTS" id="PR01609">
    <property type="entry name" value="CD36FAMILY"/>
</dbReference>
<dbReference type="PANTHER" id="PTHR11923">
    <property type="entry name" value="SCAVENGER RECEPTOR CLASS B TYPE-1 SR-B1"/>
    <property type="match status" value="1"/>
</dbReference>
<keyword evidence="5 7" id="KW-0472">Membrane</keyword>
<proteinExistence type="inferred from homology"/>
<sequence>MRFCCCIKWCSVIALLVFGIICLCFGIFSLIFVPKLVTKAIRENVFVGRFPNGSDNFAMEQYRDPKYDVKMQIWVFSVQNPNEIVNKGEKANVTELGPFTYDIRIHKNNVKFGSNDSRLFYRNVKSFFFNPHLSCSKCNLSSSVVVPNLIFQKLVDAFGNNTFLIPFIEPFLMNKEKVFVSVTVDELLFQGYEDKFVNDICSNPLTKGFCGPNVPDRIGLFYGQNGTDDGLYEVDTGKENADRIGQVYSWEGMDRKLNDAHWYGERARLIRGTDGQLFPPGLLEERKLQIFSGWLCRSFDLAFDRSLIFAGLPVRRFALPISLFSSESQRSAGFCNPNSAEYFHNKSVQEVHPFSLFNLIFVGCAPSGLLDLSSCLPGQPRIFLSAAHLRGAADELRQSIDGIGGDKAAENGDDNDADDANLGFFDIEPLTGAAVRVQQQFQMNLGMLRGKFRMTQKMRNFVMPMLRMNQIAVVDPFTKEQLLLPVNALQFSHIFAIVLISLGTFLTIISIGLAAFFTVKRNGKYVK</sequence>
<dbReference type="PANTHER" id="PTHR11923:SF51">
    <property type="entry name" value="LYSOSOME MEMBRANE PROTEIN 2"/>
    <property type="match status" value="1"/>
</dbReference>
<keyword evidence="9" id="KW-1185">Reference proteome</keyword>
<dbReference type="Pfam" id="PF01130">
    <property type="entry name" value="CD36"/>
    <property type="match status" value="1"/>
</dbReference>
<evidence type="ECO:0000313" key="9">
    <source>
        <dbReference type="Proteomes" id="UP001620645"/>
    </source>
</evidence>
<dbReference type="AlphaFoldDB" id="A0ABD2JP75"/>
<evidence type="ECO:0000256" key="3">
    <source>
        <dbReference type="ARBA" id="ARBA00022692"/>
    </source>
</evidence>
<evidence type="ECO:0000256" key="6">
    <source>
        <dbReference type="ARBA" id="ARBA00023180"/>
    </source>
</evidence>
<evidence type="ECO:0000313" key="8">
    <source>
        <dbReference type="EMBL" id="KAL3092403.1"/>
    </source>
</evidence>
<keyword evidence="4 7" id="KW-1133">Transmembrane helix</keyword>
<comment type="subcellular location">
    <subcellularLocation>
        <location evidence="1">Membrane</location>
    </subcellularLocation>
</comment>
<comment type="caution">
    <text evidence="8">The sequence shown here is derived from an EMBL/GenBank/DDBJ whole genome shotgun (WGS) entry which is preliminary data.</text>
</comment>
<organism evidence="8 9">
    <name type="scientific">Heterodera schachtii</name>
    <name type="common">Sugarbeet cyst nematode worm</name>
    <name type="synonym">Tylenchus schachtii</name>
    <dbReference type="NCBI Taxonomy" id="97005"/>
    <lineage>
        <taxon>Eukaryota</taxon>
        <taxon>Metazoa</taxon>
        <taxon>Ecdysozoa</taxon>
        <taxon>Nematoda</taxon>
        <taxon>Chromadorea</taxon>
        <taxon>Rhabditida</taxon>
        <taxon>Tylenchina</taxon>
        <taxon>Tylenchomorpha</taxon>
        <taxon>Tylenchoidea</taxon>
        <taxon>Heteroderidae</taxon>
        <taxon>Heteroderinae</taxon>
        <taxon>Heterodera</taxon>
    </lineage>
</organism>
<dbReference type="GO" id="GO:0016020">
    <property type="term" value="C:membrane"/>
    <property type="evidence" value="ECO:0007669"/>
    <property type="project" value="UniProtKB-SubCell"/>
</dbReference>
<evidence type="ECO:0000256" key="2">
    <source>
        <dbReference type="ARBA" id="ARBA00010532"/>
    </source>
</evidence>
<name>A0ABD2JP75_HETSC</name>
<evidence type="ECO:0000256" key="1">
    <source>
        <dbReference type="ARBA" id="ARBA00004370"/>
    </source>
</evidence>
<gene>
    <name evidence="8" type="ORF">niasHS_007612</name>
</gene>
<evidence type="ECO:0000256" key="7">
    <source>
        <dbReference type="SAM" id="Phobius"/>
    </source>
</evidence>
<evidence type="ECO:0000256" key="5">
    <source>
        <dbReference type="ARBA" id="ARBA00023136"/>
    </source>
</evidence>
<accession>A0ABD2JP75</accession>
<evidence type="ECO:0000256" key="4">
    <source>
        <dbReference type="ARBA" id="ARBA00022989"/>
    </source>
</evidence>
<protein>
    <submittedName>
        <fullName evidence="8">Uncharacterized protein</fullName>
    </submittedName>
</protein>
<keyword evidence="6" id="KW-0325">Glycoprotein</keyword>
<dbReference type="EMBL" id="JBICCN010000118">
    <property type="protein sequence ID" value="KAL3092403.1"/>
    <property type="molecule type" value="Genomic_DNA"/>
</dbReference>
<reference evidence="8 9" key="1">
    <citation type="submission" date="2024-10" db="EMBL/GenBank/DDBJ databases">
        <authorList>
            <person name="Kim D."/>
        </authorList>
    </citation>
    <scope>NUCLEOTIDE SEQUENCE [LARGE SCALE GENOMIC DNA]</scope>
    <source>
        <strain evidence="8">Taebaek</strain>
    </source>
</reference>
<comment type="similarity">
    <text evidence="2">Belongs to the CD36 family.</text>
</comment>
<keyword evidence="3 7" id="KW-0812">Transmembrane</keyword>